<proteinExistence type="predicted"/>
<feature type="transmembrane region" description="Helical" evidence="6">
    <location>
        <begin position="76"/>
        <end position="97"/>
    </location>
</feature>
<feature type="transmembrane region" description="Helical" evidence="6">
    <location>
        <begin position="228"/>
        <end position="246"/>
    </location>
</feature>
<keyword evidence="8" id="KW-1185">Reference proteome</keyword>
<accession>A0AAV4BKT6</accession>
<keyword evidence="5 6" id="KW-0472">Membrane</keyword>
<keyword evidence="3 6" id="KW-0812">Transmembrane</keyword>
<name>A0AAV4BKT6_9GAST</name>
<evidence type="ECO:0000256" key="5">
    <source>
        <dbReference type="ARBA" id="ARBA00023136"/>
    </source>
</evidence>
<dbReference type="AlphaFoldDB" id="A0AAV4BKT6"/>
<evidence type="ECO:0000256" key="2">
    <source>
        <dbReference type="ARBA" id="ARBA00022448"/>
    </source>
</evidence>
<protein>
    <submittedName>
        <fullName evidence="7">Sucrose transport protein</fullName>
    </submittedName>
</protein>
<dbReference type="GO" id="GO:0016020">
    <property type="term" value="C:membrane"/>
    <property type="evidence" value="ECO:0007669"/>
    <property type="project" value="UniProtKB-SubCell"/>
</dbReference>
<dbReference type="SUPFAM" id="SSF103473">
    <property type="entry name" value="MFS general substrate transporter"/>
    <property type="match status" value="1"/>
</dbReference>
<feature type="transmembrane region" description="Helical" evidence="6">
    <location>
        <begin position="267"/>
        <end position="286"/>
    </location>
</feature>
<organism evidence="7 8">
    <name type="scientific">Plakobranchus ocellatus</name>
    <dbReference type="NCBI Taxonomy" id="259542"/>
    <lineage>
        <taxon>Eukaryota</taxon>
        <taxon>Metazoa</taxon>
        <taxon>Spiralia</taxon>
        <taxon>Lophotrochozoa</taxon>
        <taxon>Mollusca</taxon>
        <taxon>Gastropoda</taxon>
        <taxon>Heterobranchia</taxon>
        <taxon>Euthyneura</taxon>
        <taxon>Panpulmonata</taxon>
        <taxon>Sacoglossa</taxon>
        <taxon>Placobranchoidea</taxon>
        <taxon>Plakobranchidae</taxon>
        <taxon>Plakobranchus</taxon>
    </lineage>
</organism>
<feature type="transmembrane region" description="Helical" evidence="6">
    <location>
        <begin position="471"/>
        <end position="492"/>
    </location>
</feature>
<comment type="subcellular location">
    <subcellularLocation>
        <location evidence="1">Membrane</location>
        <topology evidence="1">Multi-pass membrane protein</topology>
    </subcellularLocation>
</comment>
<evidence type="ECO:0000256" key="1">
    <source>
        <dbReference type="ARBA" id="ARBA00004141"/>
    </source>
</evidence>
<gene>
    <name evidence="7" type="ORF">PoB_004763500</name>
</gene>
<feature type="transmembrane region" description="Helical" evidence="6">
    <location>
        <begin position="422"/>
        <end position="451"/>
    </location>
</feature>
<reference evidence="7 8" key="1">
    <citation type="journal article" date="2021" name="Elife">
        <title>Chloroplast acquisition without the gene transfer in kleptoplastic sea slugs, Plakobranchus ocellatus.</title>
        <authorList>
            <person name="Maeda T."/>
            <person name="Takahashi S."/>
            <person name="Yoshida T."/>
            <person name="Shimamura S."/>
            <person name="Takaki Y."/>
            <person name="Nagai Y."/>
            <person name="Toyoda A."/>
            <person name="Suzuki Y."/>
            <person name="Arimoto A."/>
            <person name="Ishii H."/>
            <person name="Satoh N."/>
            <person name="Nishiyama T."/>
            <person name="Hasebe M."/>
            <person name="Maruyama T."/>
            <person name="Minagawa J."/>
            <person name="Obokata J."/>
            <person name="Shigenobu S."/>
        </authorList>
    </citation>
    <scope>NUCLEOTIDE SEQUENCE [LARGE SCALE GENOMIC DNA]</scope>
</reference>
<evidence type="ECO:0000256" key="3">
    <source>
        <dbReference type="ARBA" id="ARBA00022692"/>
    </source>
</evidence>
<comment type="caution">
    <text evidence="7">The sequence shown here is derived from an EMBL/GenBank/DDBJ whole genome shotgun (WGS) entry which is preliminary data.</text>
</comment>
<evidence type="ECO:0000256" key="6">
    <source>
        <dbReference type="SAM" id="Phobius"/>
    </source>
</evidence>
<evidence type="ECO:0000313" key="7">
    <source>
        <dbReference type="EMBL" id="GFO21130.1"/>
    </source>
</evidence>
<sequence>MLTLWQLVITGEMIGLEANITLEVILMIANIQTLGVPIRYASIPGTVAAAFGLFLIPVLGLVLDRWAKSKRSKAKILGFTTLIQLVGSLCVLLANGIKLAVDHTNTSSASNGSTSGNITDLFLLDNLIGIELTNSTSDLYSESSLRSTETFSDYFWPGLLSDNQSSILTTLSPFTNQTFAPARDDSRLSYPQTTPGPSATEERWTTTAQQFQEDLRDQGKGGYKEEGIPFYAYIAMVGYCMLDCGYDSSNCFLKTFVLHCTPPEHHVSIIVKSIMVSSVGGVLVSILGSVDLGETLTAGTGYDSNSALVCLIAAISSLLLFLGTLATFITGFYWKYPDNRVGTAEEKARLIASTTHELDTSQRQERMSTSQRSKGRLEHSYSRLVASTSLVLDKNQIVDAIRLEEPRPPGILGFIHRQKRMILVNFSAFFMLSSLYSFEVFVVNFLGMAVFEGDPSARTGSEKYESYLDGVSLGSQGTLIYYILFAITSFLHEKSLAYFERRKEYRCCHRNCRRHVAMWLRRLLRHNGAPD</sequence>
<dbReference type="InterPro" id="IPR036259">
    <property type="entry name" value="MFS_trans_sf"/>
</dbReference>
<dbReference type="GO" id="GO:0008506">
    <property type="term" value="F:sucrose:proton symporter activity"/>
    <property type="evidence" value="ECO:0007669"/>
    <property type="project" value="TreeGrafter"/>
</dbReference>
<keyword evidence="2" id="KW-0813">Transport</keyword>
<dbReference type="Proteomes" id="UP000735302">
    <property type="component" value="Unassembled WGS sequence"/>
</dbReference>
<dbReference type="EMBL" id="BLXT01005251">
    <property type="protein sequence ID" value="GFO21130.1"/>
    <property type="molecule type" value="Genomic_DNA"/>
</dbReference>
<dbReference type="PANTHER" id="PTHR19432:SF35">
    <property type="entry name" value="SOLUTE CARRIER FAMILY 45 MEMBER 3 ISOFORM X1"/>
    <property type="match status" value="1"/>
</dbReference>
<feature type="transmembrane region" description="Helical" evidence="6">
    <location>
        <begin position="306"/>
        <end position="334"/>
    </location>
</feature>
<evidence type="ECO:0000256" key="4">
    <source>
        <dbReference type="ARBA" id="ARBA00022989"/>
    </source>
</evidence>
<evidence type="ECO:0000313" key="8">
    <source>
        <dbReference type="Proteomes" id="UP000735302"/>
    </source>
</evidence>
<keyword evidence="4 6" id="KW-1133">Transmembrane helix</keyword>
<feature type="transmembrane region" description="Helical" evidence="6">
    <location>
        <begin position="43"/>
        <end position="64"/>
    </location>
</feature>
<dbReference type="PANTHER" id="PTHR19432">
    <property type="entry name" value="SUGAR TRANSPORTER"/>
    <property type="match status" value="1"/>
</dbReference>